<protein>
    <submittedName>
        <fullName evidence="1">Uncharacterized protein</fullName>
    </submittedName>
</protein>
<dbReference type="KEGG" id="tae:TepiRe1_0124"/>
<evidence type="ECO:0000313" key="1">
    <source>
        <dbReference type="EMBL" id="CDI40293.1"/>
    </source>
</evidence>
<dbReference type="AlphaFoldDB" id="U4QBM2"/>
<gene>
    <name evidence="1" type="ordered locus">TEPIRE1_0124</name>
</gene>
<dbReference type="EMBL" id="HF563609">
    <property type="protein sequence ID" value="CDI40293.1"/>
    <property type="molecule type" value="Genomic_DNA"/>
</dbReference>
<accession>U4QBM2</accession>
<dbReference type="InterPro" id="IPR009343">
    <property type="entry name" value="DUF1002"/>
</dbReference>
<dbReference type="eggNOG" id="COG4086">
    <property type="taxonomic scope" value="Bacteria"/>
</dbReference>
<name>U4QBM2_TEPAE</name>
<sequence>MIKKIAAELDIELTEEQINQIMDLMKRISKLDLDINKISKQLDKISSTLGDVKKTVEENKGLIQKILDAINHFLRWLQSVFSS</sequence>
<organism evidence="1 2">
    <name type="scientific">Tepidanaerobacter acetatoxydans (strain DSM 21804 / JCM 16047 / Re1)</name>
    <dbReference type="NCBI Taxonomy" id="1209989"/>
    <lineage>
        <taxon>Bacteria</taxon>
        <taxon>Bacillati</taxon>
        <taxon>Bacillota</taxon>
        <taxon>Clostridia</taxon>
        <taxon>Thermosediminibacterales</taxon>
        <taxon>Tepidanaerobacteraceae</taxon>
        <taxon>Tepidanaerobacter</taxon>
    </lineage>
</organism>
<dbReference type="HOGENOM" id="CLU_2541445_0_0_9"/>
<keyword evidence="2" id="KW-1185">Reference proteome</keyword>
<dbReference type="Pfam" id="PF06207">
    <property type="entry name" value="DUF1002"/>
    <property type="match status" value="1"/>
</dbReference>
<dbReference type="Proteomes" id="UP000010802">
    <property type="component" value="Chromosome"/>
</dbReference>
<proteinExistence type="predicted"/>
<evidence type="ECO:0000313" key="2">
    <source>
        <dbReference type="Proteomes" id="UP000010802"/>
    </source>
</evidence>
<reference evidence="2" key="1">
    <citation type="journal article" date="2013" name="Genome Announc.">
        <title>First genome sequence of a syntrophic acetate-oxidizing bacterium, Tepidanaerobacter acetatoxydans strain Re1.</title>
        <authorList>
            <person name="Manzoor S."/>
            <person name="Bongcam-Rudloff E."/>
            <person name="Schnurer A."/>
            <person name="Muller B."/>
        </authorList>
    </citation>
    <scope>NUCLEOTIDE SEQUENCE [LARGE SCALE GENOMIC DNA]</scope>
    <source>
        <strain evidence="2">Re1</strain>
    </source>
</reference>